<dbReference type="PANTHER" id="PTHR43794">
    <property type="entry name" value="AMINOHYDROLASE SSNA-RELATED"/>
    <property type="match status" value="1"/>
</dbReference>
<dbReference type="SUPFAM" id="SSF51338">
    <property type="entry name" value="Composite domain of metallo-dependent hydrolases"/>
    <property type="match status" value="1"/>
</dbReference>
<dbReference type="GO" id="GO:0090614">
    <property type="term" value="F:5'-methylthioadenosine deaminase activity"/>
    <property type="evidence" value="ECO:0007669"/>
    <property type="project" value="UniProtKB-EC"/>
</dbReference>
<dbReference type="RefSeq" id="WP_259092231.1">
    <property type="nucleotide sequence ID" value="NZ_CP130454.1"/>
</dbReference>
<dbReference type="Gene3D" id="2.30.40.10">
    <property type="entry name" value="Urease, subunit C, domain 1"/>
    <property type="match status" value="1"/>
</dbReference>
<dbReference type="InterPro" id="IPR032466">
    <property type="entry name" value="Metal_Hydrolase"/>
</dbReference>
<dbReference type="Pfam" id="PF01979">
    <property type="entry name" value="Amidohydro_1"/>
    <property type="match status" value="1"/>
</dbReference>
<organism evidence="6 7">
    <name type="scientific">Candidatus Fervidibacter sacchari</name>
    <dbReference type="NCBI Taxonomy" id="1448929"/>
    <lineage>
        <taxon>Bacteria</taxon>
        <taxon>Candidatus Fervidibacterota</taxon>
        <taxon>Candidatus Fervidibacter</taxon>
    </lineage>
</organism>
<keyword evidence="2 6" id="KW-0378">Hydrolase</keyword>
<comment type="caution">
    <text evidence="6">The sequence shown here is derived from an EMBL/GenBank/DDBJ whole genome shotgun (WGS) entry which is preliminary data.</text>
</comment>
<protein>
    <submittedName>
        <fullName evidence="6">5-methylthioadenosine/S-adenosylhomocysteine deaminase</fullName>
        <ecNumber evidence="6">3.5.4.28</ecNumber>
        <ecNumber evidence="6">3.5.4.31</ecNumber>
    </submittedName>
</protein>
<dbReference type="EMBL" id="JANUCP010000001">
    <property type="protein sequence ID" value="MCS3917754.1"/>
    <property type="molecule type" value="Genomic_DNA"/>
</dbReference>
<feature type="domain" description="Aminodeoxyfutalosine deaminase/Imidazolonepropionase-like composite" evidence="5">
    <location>
        <begin position="28"/>
        <end position="52"/>
    </location>
</feature>
<proteinExistence type="predicted"/>
<keyword evidence="1" id="KW-0479">Metal-binding</keyword>
<feature type="domain" description="Amidohydrolase-related" evidence="4">
    <location>
        <begin position="61"/>
        <end position="417"/>
    </location>
</feature>
<dbReference type="EC" id="3.5.4.28" evidence="6"/>
<dbReference type="PANTHER" id="PTHR43794:SF11">
    <property type="entry name" value="AMIDOHYDROLASE-RELATED DOMAIN-CONTAINING PROTEIN"/>
    <property type="match status" value="1"/>
</dbReference>
<evidence type="ECO:0000259" key="4">
    <source>
        <dbReference type="Pfam" id="PF01979"/>
    </source>
</evidence>
<evidence type="ECO:0000256" key="3">
    <source>
        <dbReference type="ARBA" id="ARBA00022833"/>
    </source>
</evidence>
<dbReference type="Gene3D" id="3.20.20.140">
    <property type="entry name" value="Metal-dependent hydrolases"/>
    <property type="match status" value="1"/>
</dbReference>
<dbReference type="Pfam" id="PF22039">
    <property type="entry name" value="HUTI_composite_bact"/>
    <property type="match status" value="1"/>
</dbReference>
<evidence type="ECO:0000259" key="5">
    <source>
        <dbReference type="Pfam" id="PF22039"/>
    </source>
</evidence>
<dbReference type="GO" id="GO:0050270">
    <property type="term" value="F:S-adenosylhomocysteine deaminase activity"/>
    <property type="evidence" value="ECO:0007669"/>
    <property type="project" value="UniProtKB-EC"/>
</dbReference>
<accession>A0ABT2EJ86</accession>
<dbReference type="EC" id="3.5.4.31" evidence="6"/>
<evidence type="ECO:0000256" key="1">
    <source>
        <dbReference type="ARBA" id="ARBA00022723"/>
    </source>
</evidence>
<evidence type="ECO:0000313" key="6">
    <source>
        <dbReference type="EMBL" id="MCS3917754.1"/>
    </source>
</evidence>
<keyword evidence="3" id="KW-0862">Zinc</keyword>
<dbReference type="SUPFAM" id="SSF51556">
    <property type="entry name" value="Metallo-dependent hydrolases"/>
    <property type="match status" value="1"/>
</dbReference>
<evidence type="ECO:0000256" key="2">
    <source>
        <dbReference type="ARBA" id="ARBA00022801"/>
    </source>
</evidence>
<reference evidence="6 7" key="1">
    <citation type="submission" date="2022-08" db="EMBL/GenBank/DDBJ databases">
        <title>Bacterial and archaeal communities from various locations to study Microbial Dark Matter (Phase II).</title>
        <authorList>
            <person name="Stepanauskas R."/>
        </authorList>
    </citation>
    <scope>NUCLEOTIDE SEQUENCE [LARGE SCALE GENOMIC DNA]</scope>
    <source>
        <strain evidence="6 7">PD1</strain>
    </source>
</reference>
<dbReference type="InterPro" id="IPR011059">
    <property type="entry name" value="Metal-dep_hydrolase_composite"/>
</dbReference>
<dbReference type="Proteomes" id="UP001204798">
    <property type="component" value="Unassembled WGS sequence"/>
</dbReference>
<dbReference type="InterPro" id="IPR050287">
    <property type="entry name" value="MTA/SAH_deaminase"/>
</dbReference>
<keyword evidence="7" id="KW-1185">Reference proteome</keyword>
<dbReference type="InterPro" id="IPR006680">
    <property type="entry name" value="Amidohydro-rel"/>
</dbReference>
<evidence type="ECO:0000313" key="7">
    <source>
        <dbReference type="Proteomes" id="UP001204798"/>
    </source>
</evidence>
<sequence>MSERKRKKLTLLMARWVLPITSPPIRDGAVLVEGDRIVAVGKWKEIARNFPAEVWEFPDGILMPGLVNPHTHLENTNFAEKVKRPQTFNKWLLQMVRLVRSQTFEDALRASEKGIEQLTKFGVTCVGEFSRLGASFHALRNSGLRAVVFKEFICLRDEDAERQLGELVQWLKDAKELANPLLDIGLGPHAPYTVTPNAFKQISELAQKERCRLCVHAAESPSERKLVEQRKGIWRWWLGSVLCDAPIGLSPIRYLDWLGMLQPQTLLVHCVQVDENDIALLAERQVWVAHCPRSNANLKVGLMPLGKMLSAGVKVCLATDGLASVDSLSPLDEIQFAIKLAQEHPKLYPALLPNHWLWMVTLNAAASLGLDRFVGSLEVGKQADIAIFQFGTNIGDPYDAMLNEGREATATIVAGEFVHRPM</sequence>
<dbReference type="InterPro" id="IPR054418">
    <property type="entry name" value="MQNX/HUTI_composite_N"/>
</dbReference>
<name>A0ABT2EJ86_9BACT</name>
<gene>
    <name evidence="6" type="ORF">M2350_000151</name>
</gene>